<sequence>MKSYKSWKLLVIFSQWSNFLLSRKNSMSGRYDWSDEERNQASEAVEKNGPISVRQRNLLENQSIALSSTIASNNEYHQLIDKFGAHAMNDKIVTHQVQPHTSVSKGSSESFTESAKLQKLFIYRGVSGIEKWQSVSRQQIPRFLAELFSLIRIQLPARDKEYEVFVPSASLLESDSESDGGTDKTNPYVSDENRSAGWSDPVENTIVVPEISVTVLTEPA</sequence>
<evidence type="ECO:0000313" key="2">
    <source>
        <dbReference type="EMBL" id="EFX77975.1"/>
    </source>
</evidence>
<proteinExistence type="predicted"/>
<gene>
    <name evidence="2" type="ORF">DAPPUDRAFT_320870</name>
</gene>
<dbReference type="OrthoDB" id="6402505at2759"/>
<name>E9GRA3_DAPPU</name>
<dbReference type="InParanoid" id="E9GRA3"/>
<protein>
    <submittedName>
        <fullName evidence="2">Uncharacterized protein</fullName>
    </submittedName>
</protein>
<organism evidence="2 3">
    <name type="scientific">Daphnia pulex</name>
    <name type="common">Water flea</name>
    <dbReference type="NCBI Taxonomy" id="6669"/>
    <lineage>
        <taxon>Eukaryota</taxon>
        <taxon>Metazoa</taxon>
        <taxon>Ecdysozoa</taxon>
        <taxon>Arthropoda</taxon>
        <taxon>Crustacea</taxon>
        <taxon>Branchiopoda</taxon>
        <taxon>Diplostraca</taxon>
        <taxon>Cladocera</taxon>
        <taxon>Anomopoda</taxon>
        <taxon>Daphniidae</taxon>
        <taxon>Daphnia</taxon>
    </lineage>
</organism>
<evidence type="ECO:0000256" key="1">
    <source>
        <dbReference type="SAM" id="MobiDB-lite"/>
    </source>
</evidence>
<keyword evidence="3" id="KW-1185">Reference proteome</keyword>
<feature type="region of interest" description="Disordered" evidence="1">
    <location>
        <begin position="173"/>
        <end position="201"/>
    </location>
</feature>
<evidence type="ECO:0000313" key="3">
    <source>
        <dbReference type="Proteomes" id="UP000000305"/>
    </source>
</evidence>
<dbReference type="AlphaFoldDB" id="E9GRA3"/>
<dbReference type="Proteomes" id="UP000000305">
    <property type="component" value="Unassembled WGS sequence"/>
</dbReference>
<dbReference type="KEGG" id="dpx:DAPPUDRAFT_320870"/>
<dbReference type="EMBL" id="GL732559">
    <property type="protein sequence ID" value="EFX77975.1"/>
    <property type="molecule type" value="Genomic_DNA"/>
</dbReference>
<accession>E9GRA3</accession>
<reference evidence="2 3" key="1">
    <citation type="journal article" date="2011" name="Science">
        <title>The ecoresponsive genome of Daphnia pulex.</title>
        <authorList>
            <person name="Colbourne J.K."/>
            <person name="Pfrender M.E."/>
            <person name="Gilbert D."/>
            <person name="Thomas W.K."/>
            <person name="Tucker A."/>
            <person name="Oakley T.H."/>
            <person name="Tokishita S."/>
            <person name="Aerts A."/>
            <person name="Arnold G.J."/>
            <person name="Basu M.K."/>
            <person name="Bauer D.J."/>
            <person name="Caceres C.E."/>
            <person name="Carmel L."/>
            <person name="Casola C."/>
            <person name="Choi J.H."/>
            <person name="Detter J.C."/>
            <person name="Dong Q."/>
            <person name="Dusheyko S."/>
            <person name="Eads B.D."/>
            <person name="Frohlich T."/>
            <person name="Geiler-Samerotte K.A."/>
            <person name="Gerlach D."/>
            <person name="Hatcher P."/>
            <person name="Jogdeo S."/>
            <person name="Krijgsveld J."/>
            <person name="Kriventseva E.V."/>
            <person name="Kultz D."/>
            <person name="Laforsch C."/>
            <person name="Lindquist E."/>
            <person name="Lopez J."/>
            <person name="Manak J.R."/>
            <person name="Muller J."/>
            <person name="Pangilinan J."/>
            <person name="Patwardhan R.P."/>
            <person name="Pitluck S."/>
            <person name="Pritham E.J."/>
            <person name="Rechtsteiner A."/>
            <person name="Rho M."/>
            <person name="Rogozin I.B."/>
            <person name="Sakarya O."/>
            <person name="Salamov A."/>
            <person name="Schaack S."/>
            <person name="Shapiro H."/>
            <person name="Shiga Y."/>
            <person name="Skalitzky C."/>
            <person name="Smith Z."/>
            <person name="Souvorov A."/>
            <person name="Sung W."/>
            <person name="Tang Z."/>
            <person name="Tsuchiya D."/>
            <person name="Tu H."/>
            <person name="Vos H."/>
            <person name="Wang M."/>
            <person name="Wolf Y.I."/>
            <person name="Yamagata H."/>
            <person name="Yamada T."/>
            <person name="Ye Y."/>
            <person name="Shaw J.R."/>
            <person name="Andrews J."/>
            <person name="Crease T.J."/>
            <person name="Tang H."/>
            <person name="Lucas S.M."/>
            <person name="Robertson H.M."/>
            <person name="Bork P."/>
            <person name="Koonin E.V."/>
            <person name="Zdobnov E.M."/>
            <person name="Grigoriev I.V."/>
            <person name="Lynch M."/>
            <person name="Boore J.L."/>
        </authorList>
    </citation>
    <scope>NUCLEOTIDE SEQUENCE [LARGE SCALE GENOMIC DNA]</scope>
</reference>
<dbReference type="HOGENOM" id="CLU_1195911_0_0_1"/>